<dbReference type="SUPFAM" id="SSF56271">
    <property type="entry name" value="Pyruvoyl-dependent histidine and arginine decarboxylases"/>
    <property type="match status" value="1"/>
</dbReference>
<dbReference type="SFLD" id="SFLDG01170">
    <property type="entry name" value="Pyruvoyl-dependent_arginine_de"/>
    <property type="match status" value="1"/>
</dbReference>
<reference evidence="9 10" key="1">
    <citation type="submission" date="2017-11" db="EMBL/GenBank/DDBJ databases">
        <title>Rhodohalobacter 15182 sp. nov., isolated from a salt lake.</title>
        <authorList>
            <person name="Han S."/>
        </authorList>
    </citation>
    <scope>NUCLEOTIDE SEQUENCE [LARGE SCALE GENOMIC DNA]</scope>
    <source>
        <strain evidence="9 10">15182</strain>
    </source>
</reference>
<evidence type="ECO:0000313" key="10">
    <source>
        <dbReference type="Proteomes" id="UP000233398"/>
    </source>
</evidence>
<dbReference type="OrthoDB" id="9783061at2"/>
<dbReference type="Gene3D" id="3.50.20.10">
    <property type="entry name" value="Pyruvoyl-Dependent Histidine Decarboxylase, subunit B"/>
    <property type="match status" value="1"/>
</dbReference>
<dbReference type="NCBIfam" id="TIGR00286">
    <property type="entry name" value="pyruvoyl-dependent arginine decarboxylase"/>
    <property type="match status" value="1"/>
</dbReference>
<comment type="caution">
    <text evidence="9">The sequence shown here is derived from an EMBL/GenBank/DDBJ whole genome shotgun (WGS) entry which is preliminary data.</text>
</comment>
<keyword evidence="7" id="KW-0670">Pyruvate</keyword>
<dbReference type="SFLD" id="SFLDF00471">
    <property type="entry name" value="Pyruvoyl-dependent_arginine_de"/>
    <property type="match status" value="1"/>
</dbReference>
<dbReference type="Pfam" id="PF01862">
    <property type="entry name" value="PvlArgDC"/>
    <property type="match status" value="1"/>
</dbReference>
<dbReference type="GO" id="GO:0008792">
    <property type="term" value="F:arginine decarboxylase activity"/>
    <property type="evidence" value="ECO:0007669"/>
    <property type="project" value="UniProtKB-EC"/>
</dbReference>
<evidence type="ECO:0000256" key="7">
    <source>
        <dbReference type="ARBA" id="ARBA00023317"/>
    </source>
</evidence>
<protein>
    <recommendedName>
        <fullName evidence="4">Pyruvoyl-dependent arginine decarboxylase AaxB</fullName>
        <ecNumber evidence="3">4.1.1.19</ecNumber>
    </recommendedName>
</protein>
<dbReference type="InterPro" id="IPR016105">
    <property type="entry name" value="Pyr-dep_his/arg-deCO2ase_sand"/>
</dbReference>
<dbReference type="AlphaFoldDB" id="A0A2N0VMJ5"/>
<dbReference type="HAMAP" id="MF_01404">
    <property type="entry name" value="PvlArgDC"/>
    <property type="match status" value="1"/>
</dbReference>
<dbReference type="EC" id="4.1.1.19" evidence="3"/>
<evidence type="ECO:0000256" key="5">
    <source>
        <dbReference type="ARBA" id="ARBA00022793"/>
    </source>
</evidence>
<evidence type="ECO:0000256" key="4">
    <source>
        <dbReference type="ARBA" id="ARBA00014727"/>
    </source>
</evidence>
<gene>
    <name evidence="9" type="ORF">CWD77_05005</name>
</gene>
<dbReference type="EMBL" id="PISP01000001">
    <property type="protein sequence ID" value="PKD45371.1"/>
    <property type="molecule type" value="Genomic_DNA"/>
</dbReference>
<organism evidence="9 10">
    <name type="scientific">Rhodohalobacter barkolensis</name>
    <dbReference type="NCBI Taxonomy" id="2053187"/>
    <lineage>
        <taxon>Bacteria</taxon>
        <taxon>Pseudomonadati</taxon>
        <taxon>Balneolota</taxon>
        <taxon>Balneolia</taxon>
        <taxon>Balneolales</taxon>
        <taxon>Balneolaceae</taxon>
        <taxon>Rhodohalobacter</taxon>
    </lineage>
</organism>
<dbReference type="InterPro" id="IPR002724">
    <property type="entry name" value="Pyruvoyl-dep_arg_deCO2ase"/>
</dbReference>
<evidence type="ECO:0000256" key="6">
    <source>
        <dbReference type="ARBA" id="ARBA00023239"/>
    </source>
</evidence>
<comment type="similarity">
    <text evidence="2">Belongs to the pyruvoyl-dependent arginine decarboxylase family.</text>
</comment>
<evidence type="ECO:0000313" key="9">
    <source>
        <dbReference type="EMBL" id="PKD45371.1"/>
    </source>
</evidence>
<name>A0A2N0VMJ5_9BACT</name>
<keyword evidence="6" id="KW-0456">Lyase</keyword>
<keyword evidence="10" id="KW-1185">Reference proteome</keyword>
<dbReference type="PANTHER" id="PTHR40438:SF1">
    <property type="entry name" value="PYRUVOYL-DEPENDENT ARGININE DECARBOXYLASE"/>
    <property type="match status" value="1"/>
</dbReference>
<dbReference type="SFLD" id="SFLDS00055">
    <property type="entry name" value="Pyruvoyl-Dependent_Histidine/A"/>
    <property type="match status" value="1"/>
</dbReference>
<evidence type="ECO:0000256" key="2">
    <source>
        <dbReference type="ARBA" id="ARBA00008611"/>
    </source>
</evidence>
<proteinExistence type="inferred from homology"/>
<evidence type="ECO:0000256" key="8">
    <source>
        <dbReference type="ARBA" id="ARBA00049309"/>
    </source>
</evidence>
<comment type="cofactor">
    <cofactor evidence="1">
        <name>pyruvate</name>
        <dbReference type="ChEBI" id="CHEBI:15361"/>
    </cofactor>
</comment>
<dbReference type="PANTHER" id="PTHR40438">
    <property type="entry name" value="PYRUVOYL-DEPENDENT ARGININE DECARBOXYLASE"/>
    <property type="match status" value="1"/>
</dbReference>
<evidence type="ECO:0000256" key="1">
    <source>
        <dbReference type="ARBA" id="ARBA00001928"/>
    </source>
</evidence>
<evidence type="ECO:0000256" key="3">
    <source>
        <dbReference type="ARBA" id="ARBA00012426"/>
    </source>
</evidence>
<dbReference type="Gene3D" id="3.30.60.30">
    <property type="match status" value="1"/>
</dbReference>
<accession>A0A2N0VMJ5</accession>
<sequence>MVKTPNIYTLVKGASEGHTRLNAFDKALLNANVGDTNLMRMSSILPPAAEQVDVSEITLPKGGLIPLAYATIDSTTPGQLISASIAVGIPEDDREPGVIMEFEDHAPLTNVEEIVRQMVVDGFEYRNRKLKEIKSLGIEHKVERCGSVFAAAVLWYK</sequence>
<dbReference type="InterPro" id="IPR016104">
    <property type="entry name" value="Pyr-dep_his/arg-deCO2ase"/>
</dbReference>
<keyword evidence="5" id="KW-0210">Decarboxylase</keyword>
<comment type="catalytic activity">
    <reaction evidence="8">
        <text>L-arginine + H(+) = agmatine + CO2</text>
        <dbReference type="Rhea" id="RHEA:17641"/>
        <dbReference type="ChEBI" id="CHEBI:15378"/>
        <dbReference type="ChEBI" id="CHEBI:16526"/>
        <dbReference type="ChEBI" id="CHEBI:32682"/>
        <dbReference type="ChEBI" id="CHEBI:58145"/>
        <dbReference type="EC" id="4.1.1.19"/>
    </reaction>
</comment>
<dbReference type="GO" id="GO:0006527">
    <property type="term" value="P:L-arginine catabolic process"/>
    <property type="evidence" value="ECO:0007669"/>
    <property type="project" value="InterPro"/>
</dbReference>
<dbReference type="Proteomes" id="UP000233398">
    <property type="component" value="Unassembled WGS sequence"/>
</dbReference>